<dbReference type="InterPro" id="IPR049730">
    <property type="entry name" value="SNF2/RAD54-like_C"/>
</dbReference>
<keyword evidence="4" id="KW-0378">Hydrolase</keyword>
<dbReference type="SMART" id="SM00490">
    <property type="entry name" value="HELICc"/>
    <property type="match status" value="1"/>
</dbReference>
<dbReference type="InterPro" id="IPR001650">
    <property type="entry name" value="Helicase_C-like"/>
</dbReference>
<feature type="compositionally biased region" description="Acidic residues" evidence="9">
    <location>
        <begin position="719"/>
        <end position="733"/>
    </location>
</feature>
<dbReference type="Gene3D" id="3.40.50.300">
    <property type="entry name" value="P-loop containing nucleotide triphosphate hydrolases"/>
    <property type="match status" value="1"/>
</dbReference>
<evidence type="ECO:0000259" key="11">
    <source>
        <dbReference type="PROSITE" id="PS51194"/>
    </source>
</evidence>
<feature type="region of interest" description="Disordered" evidence="9">
    <location>
        <begin position="458"/>
        <end position="980"/>
    </location>
</feature>
<evidence type="ECO:0000256" key="3">
    <source>
        <dbReference type="ARBA" id="ARBA00022741"/>
    </source>
</evidence>
<feature type="domain" description="Helicase C-terminal" evidence="11">
    <location>
        <begin position="1516"/>
        <end position="1703"/>
    </location>
</feature>
<protein>
    <recommendedName>
        <fullName evidence="14">Helicase ATP-binding domain-containing protein</fullName>
    </recommendedName>
</protein>
<evidence type="ECO:0000256" key="7">
    <source>
        <dbReference type="ARBA" id="ARBA00023125"/>
    </source>
</evidence>
<dbReference type="GO" id="GO:0016887">
    <property type="term" value="F:ATP hydrolysis activity"/>
    <property type="evidence" value="ECO:0007669"/>
    <property type="project" value="InterPro"/>
</dbReference>
<feature type="region of interest" description="Disordered" evidence="9">
    <location>
        <begin position="228"/>
        <end position="416"/>
    </location>
</feature>
<dbReference type="SMART" id="SM00487">
    <property type="entry name" value="DEXDc"/>
    <property type="match status" value="1"/>
</dbReference>
<feature type="compositionally biased region" description="Basic and acidic residues" evidence="9">
    <location>
        <begin position="473"/>
        <end position="490"/>
    </location>
</feature>
<evidence type="ECO:0000256" key="6">
    <source>
        <dbReference type="ARBA" id="ARBA00022840"/>
    </source>
</evidence>
<dbReference type="PROSITE" id="PS51194">
    <property type="entry name" value="HELICASE_CTER"/>
    <property type="match status" value="1"/>
</dbReference>
<dbReference type="GO" id="GO:0005634">
    <property type="term" value="C:nucleus"/>
    <property type="evidence" value="ECO:0007669"/>
    <property type="project" value="UniProtKB-SubCell"/>
</dbReference>
<keyword evidence="13" id="KW-1185">Reference proteome</keyword>
<comment type="caution">
    <text evidence="12">The sequence shown here is derived from an EMBL/GenBank/DDBJ whole genome shotgun (WGS) entry which is preliminary data.</text>
</comment>
<dbReference type="InterPro" id="IPR000330">
    <property type="entry name" value="SNF2_N"/>
</dbReference>
<dbReference type="PROSITE" id="PS51192">
    <property type="entry name" value="HELICASE_ATP_BIND_1"/>
    <property type="match status" value="1"/>
</dbReference>
<evidence type="ECO:0000256" key="4">
    <source>
        <dbReference type="ARBA" id="ARBA00022801"/>
    </source>
</evidence>
<evidence type="ECO:0000313" key="13">
    <source>
        <dbReference type="Proteomes" id="UP001175271"/>
    </source>
</evidence>
<evidence type="ECO:0000313" key="12">
    <source>
        <dbReference type="EMBL" id="KAK0424150.1"/>
    </source>
</evidence>
<feature type="compositionally biased region" description="Basic and acidic residues" evidence="9">
    <location>
        <begin position="831"/>
        <end position="847"/>
    </location>
</feature>
<dbReference type="CDD" id="cd18793">
    <property type="entry name" value="SF2_C_SNF"/>
    <property type="match status" value="1"/>
</dbReference>
<reference evidence="12" key="1">
    <citation type="submission" date="2023-06" db="EMBL/GenBank/DDBJ databases">
        <title>Genomic analysis of the entomopathogenic nematode Steinernema hermaphroditum.</title>
        <authorList>
            <person name="Schwarz E.M."/>
            <person name="Heppert J.K."/>
            <person name="Baniya A."/>
            <person name="Schwartz H.T."/>
            <person name="Tan C.-H."/>
            <person name="Antoshechkin I."/>
            <person name="Sternberg P.W."/>
            <person name="Goodrich-Blair H."/>
            <person name="Dillman A.R."/>
        </authorList>
    </citation>
    <scope>NUCLEOTIDE SEQUENCE</scope>
    <source>
        <strain evidence="12">PS9179</strain>
        <tissue evidence="12">Whole animal</tissue>
    </source>
</reference>
<dbReference type="GO" id="GO:0004386">
    <property type="term" value="F:helicase activity"/>
    <property type="evidence" value="ECO:0007669"/>
    <property type="project" value="UniProtKB-KW"/>
</dbReference>
<gene>
    <name evidence="12" type="ORF">QR680_008516</name>
</gene>
<keyword evidence="7" id="KW-0238">DNA-binding</keyword>
<keyword evidence="6" id="KW-0067">ATP-binding</keyword>
<accession>A0AA39IGX2</accession>
<feature type="compositionally biased region" description="Basic and acidic residues" evidence="9">
    <location>
        <begin position="639"/>
        <end position="648"/>
    </location>
</feature>
<dbReference type="GO" id="GO:0005524">
    <property type="term" value="F:ATP binding"/>
    <property type="evidence" value="ECO:0007669"/>
    <property type="project" value="UniProtKB-KW"/>
</dbReference>
<dbReference type="InterPro" id="IPR038718">
    <property type="entry name" value="SNF2-like_sf"/>
</dbReference>
<feature type="compositionally biased region" description="Polar residues" evidence="9">
    <location>
        <begin position="591"/>
        <end position="626"/>
    </location>
</feature>
<dbReference type="Pfam" id="PF00176">
    <property type="entry name" value="SNF2-rel_dom"/>
    <property type="match status" value="1"/>
</dbReference>
<feature type="compositionally biased region" description="Polar residues" evidence="9">
    <location>
        <begin position="292"/>
        <end position="301"/>
    </location>
</feature>
<feature type="compositionally biased region" description="Basic residues" evidence="9">
    <location>
        <begin position="885"/>
        <end position="895"/>
    </location>
</feature>
<feature type="compositionally biased region" description="Basic and acidic residues" evidence="9">
    <location>
        <begin position="231"/>
        <end position="255"/>
    </location>
</feature>
<dbReference type="PANTHER" id="PTHR45797">
    <property type="entry name" value="RAD54-LIKE"/>
    <property type="match status" value="1"/>
</dbReference>
<evidence type="ECO:0000256" key="5">
    <source>
        <dbReference type="ARBA" id="ARBA00022806"/>
    </source>
</evidence>
<proteinExistence type="inferred from homology"/>
<feature type="region of interest" description="Disordered" evidence="9">
    <location>
        <begin position="137"/>
        <end position="164"/>
    </location>
</feature>
<evidence type="ECO:0000259" key="10">
    <source>
        <dbReference type="PROSITE" id="PS51192"/>
    </source>
</evidence>
<dbReference type="Pfam" id="PF00271">
    <property type="entry name" value="Helicase_C"/>
    <property type="match status" value="1"/>
</dbReference>
<dbReference type="Gene3D" id="3.40.50.10810">
    <property type="entry name" value="Tandem AAA-ATPase domain"/>
    <property type="match status" value="1"/>
</dbReference>
<feature type="compositionally biased region" description="Polar residues" evidence="9">
    <location>
        <begin position="319"/>
        <end position="335"/>
    </location>
</feature>
<comment type="similarity">
    <text evidence="2">Belongs to the SNF2/RAD54 helicase family.</text>
</comment>
<feature type="compositionally biased region" description="Basic and acidic residues" evidence="9">
    <location>
        <begin position="275"/>
        <end position="290"/>
    </location>
</feature>
<dbReference type="Proteomes" id="UP001175271">
    <property type="component" value="Unassembled WGS sequence"/>
</dbReference>
<evidence type="ECO:0000256" key="9">
    <source>
        <dbReference type="SAM" id="MobiDB-lite"/>
    </source>
</evidence>
<feature type="compositionally biased region" description="Basic and acidic residues" evidence="9">
    <location>
        <begin position="789"/>
        <end position="804"/>
    </location>
</feature>
<evidence type="ECO:0000256" key="1">
    <source>
        <dbReference type="ARBA" id="ARBA00004123"/>
    </source>
</evidence>
<comment type="subcellular location">
    <subcellularLocation>
        <location evidence="1">Nucleus</location>
    </subcellularLocation>
</comment>
<feature type="compositionally biased region" description="Polar residues" evidence="9">
    <location>
        <begin position="458"/>
        <end position="472"/>
    </location>
</feature>
<dbReference type="SUPFAM" id="SSF52540">
    <property type="entry name" value="P-loop containing nucleoside triphosphate hydrolases"/>
    <property type="match status" value="2"/>
</dbReference>
<sequence>MEAPSIRSDASVHSVRAFDHFISAVTFLWRHYRLFGALVARLPRWPVSDPIFGMSGGKPVSRYEKSHRLYNRRLDSIEPCVKNLAKYLLRHGEVHRLRLLKEMLEGLPLKPSARSDGADASECERLFREIFPPNDPEVVTISDDEEDHNESVEEPVPSTSGQKRIIVQPSQLLTEEQCAYTVLESSELVQEAPNESLDRIFSAEEEVMREEAEALSIDAVQNQISEASHVSFEKEAGRSDKSELSGKEHQDKNEHQAGPPSESTDDQNSVSSVHVKQEVTSRGEEPKDAEDSSNGLSSSGILASAEGGEEALDNAEGSEVQNDSLEVNLSKSSSNDAKEEDVEITMRQYEPESNFEVDLREDNAEEEPSFQEEPQADVTPAQRDETPATSEENMEEDLQNVDGSKNLEHAPNVPETEKFTANIECVLSLKVIPIVQSTPTSLIDDPVTPNSTIVAETSQMSTSVNVEESNTSKYKEAVDRTEEDQSRPNKEQLVSISAVYAERGGPDLAEEDAASRSNRVQAQPDLQPEIPHSSQQPGPTLYESLHSETSSDSDGYDVPSTSLAIFAHFNQDEDENDRQRVEATTKPGEPGSSSALASPHNSTTGTSPSKLSQEASPINSKQNSPVKRNLESICQDLLHSAEKRRSEDETTQPDQVEPPIAADQEAQSRPQSPEMARTRPISPAISSGTSNPETDWELTPSEAELSDEEENSVQREEDSALDGELAESTDQVEQEQLGPGSSLHNVYQQARSSQGPPKKRRRPQWDDEEEDPSSEEEEEEEEEEDELDVMLRKCSEFDARWKVEESDEEYEGSDEEEEDEMEEVREEEIGDDLKEVSMHAKEVPKNDEIEDVQEDEEVLDAKSKKPGRSAMGRGGGSTMEPAPRKPWKGAGKRTHGSPVHSLYRRTSRDEELDRMLRDERALMDELGGDDEDGGEEEEYEEEEEVIHLDEEDGAEEVVEMQEDDGETVSSVSTSDGEEVADVIELEEEEPMRRKKRRRAFFDSDSDDDDCVYFEGKQRRKVKRKKTEGGPVVVSNEEEAPQDEMNWNKVRSKRIISDDHLSKTTLEAEKLESERRKRLELKQSEFNGIELSQPGSSQRTNVASIVLDDDAKSEDPCPVEVHWNLVEKLLPHQAAGIQFMYDCAVESLDRLGEPGGGGILAHCMGLGKTFQVVAFLHTILTHPKIQKTIRRVLIVAPANVLLNWEAEFKKWLKDIDSNCINVIRLDASSKSRVETLQKWSNSERPSVLITGYELFRTILTNNKQPQSSKHMRLQDECAAYLLNPDLTVCDEAHKLKNSNALLYSTMSGIKTSRRICLTGTPMQNHLMEYYCMVNFIKPNLLGTKGEFTNKYKDPIHYGGRKDSNKEEVKLMKKQSFLLANAMKACIHRKDHRLLFDSIPPKLEYVIKIKMSLKQKEFCRLFKKFLTEHREGSSNQKILTTDYPRFLLIAAHPFQFVNSKNVVKRKAEKIPEEETDDLDEEEENGSVVETFAEFKKEMRKRLPPDAETDFALSSKLAVLIDLIKKCEQVGDKLLIFTQSLGTIELLCRMLKYYGKENLWFVDGHEAVNRTPKWGWKERRDYLVIEGSTPIEQRKEFQDKFNDENNPRLRVTMISTQAGCLGTNFIGANRVVIFDPSWNPAHDTQALFRVCRFGQKKPTYIYRFVTANSFEEVIYKRQVNKESTSKRVLDEAALRNHFNADEMNLNVEHEEAEEQMVTTAGPPKDRLLAELIESHRAIIKSFSEHDSLFDHVADEELTEQEKENALTDYARELQEREKLQNQEQGQSTDPVPGPASNLPLAEDTDGRFSTILQLLQFMRTQGSTS</sequence>
<feature type="compositionally biased region" description="Polar residues" evidence="9">
    <location>
        <begin position="547"/>
        <end position="563"/>
    </location>
</feature>
<name>A0AA39IGX2_9BILA</name>
<dbReference type="PANTHER" id="PTHR45797:SF3">
    <property type="entry name" value="TRANSCRIPTIONAL REGULATOR ATRX HOMOLOG"/>
    <property type="match status" value="1"/>
</dbReference>
<feature type="compositionally biased region" description="Polar residues" evidence="9">
    <location>
        <begin position="684"/>
        <end position="693"/>
    </location>
</feature>
<evidence type="ECO:0000256" key="8">
    <source>
        <dbReference type="ARBA" id="ARBA00023242"/>
    </source>
</evidence>
<dbReference type="InterPro" id="IPR044574">
    <property type="entry name" value="ARIP4-like"/>
</dbReference>
<feature type="compositionally biased region" description="Acidic residues" evidence="9">
    <location>
        <begin position="926"/>
        <end position="966"/>
    </location>
</feature>
<dbReference type="EMBL" id="JAUCMV010000001">
    <property type="protein sequence ID" value="KAK0424150.1"/>
    <property type="molecule type" value="Genomic_DNA"/>
</dbReference>
<organism evidence="12 13">
    <name type="scientific">Steinernema hermaphroditum</name>
    <dbReference type="NCBI Taxonomy" id="289476"/>
    <lineage>
        <taxon>Eukaryota</taxon>
        <taxon>Metazoa</taxon>
        <taxon>Ecdysozoa</taxon>
        <taxon>Nematoda</taxon>
        <taxon>Chromadorea</taxon>
        <taxon>Rhabditida</taxon>
        <taxon>Tylenchina</taxon>
        <taxon>Panagrolaimomorpha</taxon>
        <taxon>Strongyloidoidea</taxon>
        <taxon>Steinernematidae</taxon>
        <taxon>Steinernema</taxon>
    </lineage>
</organism>
<dbReference type="InterPro" id="IPR014001">
    <property type="entry name" value="Helicase_ATP-bd"/>
</dbReference>
<keyword evidence="8" id="KW-0539">Nucleus</keyword>
<feature type="compositionally biased region" description="Acidic residues" evidence="9">
    <location>
        <begin position="848"/>
        <end position="858"/>
    </location>
</feature>
<feature type="compositionally biased region" description="Acidic residues" evidence="9">
    <location>
        <begin position="805"/>
        <end position="830"/>
    </location>
</feature>
<evidence type="ECO:0008006" key="14">
    <source>
        <dbReference type="Google" id="ProtNLM"/>
    </source>
</evidence>
<keyword evidence="5" id="KW-0347">Helicase</keyword>
<feature type="compositionally biased region" description="Basic and acidic residues" evidence="9">
    <location>
        <begin position="906"/>
        <end position="923"/>
    </location>
</feature>
<feature type="domain" description="Helicase ATP-binding" evidence="10">
    <location>
        <begin position="1148"/>
        <end position="1338"/>
    </location>
</feature>
<dbReference type="GO" id="GO:0003677">
    <property type="term" value="F:DNA binding"/>
    <property type="evidence" value="ECO:0007669"/>
    <property type="project" value="UniProtKB-KW"/>
</dbReference>
<dbReference type="InterPro" id="IPR027417">
    <property type="entry name" value="P-loop_NTPase"/>
</dbReference>
<evidence type="ECO:0000256" key="2">
    <source>
        <dbReference type="ARBA" id="ARBA00007025"/>
    </source>
</evidence>
<feature type="compositionally biased region" description="Acidic residues" evidence="9">
    <location>
        <begin position="766"/>
        <end position="788"/>
    </location>
</feature>
<feature type="compositionally biased region" description="Polar residues" evidence="9">
    <location>
        <begin position="742"/>
        <end position="755"/>
    </location>
</feature>
<keyword evidence="3" id="KW-0547">Nucleotide-binding</keyword>
<feature type="region of interest" description="Disordered" evidence="9">
    <location>
        <begin position="1774"/>
        <end position="1799"/>
    </location>
</feature>